<organism evidence="2 3">
    <name type="scientific">Adineta steineri</name>
    <dbReference type="NCBI Taxonomy" id="433720"/>
    <lineage>
        <taxon>Eukaryota</taxon>
        <taxon>Metazoa</taxon>
        <taxon>Spiralia</taxon>
        <taxon>Gnathifera</taxon>
        <taxon>Rotifera</taxon>
        <taxon>Eurotatoria</taxon>
        <taxon>Bdelloidea</taxon>
        <taxon>Adinetida</taxon>
        <taxon>Adinetidae</taxon>
        <taxon>Adineta</taxon>
    </lineage>
</organism>
<accession>A0A820K8Y3</accession>
<proteinExistence type="predicted"/>
<dbReference type="EMBL" id="CAJOAZ010019691">
    <property type="protein sequence ID" value="CAF4338935.1"/>
    <property type="molecule type" value="Genomic_DNA"/>
</dbReference>
<dbReference type="Proteomes" id="UP000663844">
    <property type="component" value="Unassembled WGS sequence"/>
</dbReference>
<gene>
    <name evidence="2" type="ORF">OXD698_LOCUS48120</name>
</gene>
<comment type="caution">
    <text evidence="2">The sequence shown here is derived from an EMBL/GenBank/DDBJ whole genome shotgun (WGS) entry which is preliminary data.</text>
</comment>
<sequence length="38" mass="3981">ISTNPNEEITSSSSAVIPTAPASSSSPPFYIQLNETDK</sequence>
<reference evidence="2" key="1">
    <citation type="submission" date="2021-02" db="EMBL/GenBank/DDBJ databases">
        <authorList>
            <person name="Nowell W R."/>
        </authorList>
    </citation>
    <scope>NUCLEOTIDE SEQUENCE</scope>
</reference>
<feature type="compositionally biased region" description="Low complexity" evidence="1">
    <location>
        <begin position="9"/>
        <end position="28"/>
    </location>
</feature>
<evidence type="ECO:0000256" key="1">
    <source>
        <dbReference type="SAM" id="MobiDB-lite"/>
    </source>
</evidence>
<evidence type="ECO:0000313" key="3">
    <source>
        <dbReference type="Proteomes" id="UP000663844"/>
    </source>
</evidence>
<dbReference type="AlphaFoldDB" id="A0A820K8Y3"/>
<feature type="non-terminal residue" evidence="2">
    <location>
        <position position="1"/>
    </location>
</feature>
<name>A0A820K8Y3_9BILA</name>
<evidence type="ECO:0000313" key="2">
    <source>
        <dbReference type="EMBL" id="CAF4338935.1"/>
    </source>
</evidence>
<protein>
    <submittedName>
        <fullName evidence="2">Uncharacterized protein</fullName>
    </submittedName>
</protein>
<feature type="region of interest" description="Disordered" evidence="1">
    <location>
        <begin position="1"/>
        <end position="38"/>
    </location>
</feature>